<dbReference type="EMBL" id="UINC01126612">
    <property type="protein sequence ID" value="SVD05205.1"/>
    <property type="molecule type" value="Genomic_DNA"/>
</dbReference>
<evidence type="ECO:0000259" key="1">
    <source>
        <dbReference type="Pfam" id="PF12704"/>
    </source>
</evidence>
<feature type="non-terminal residue" evidence="2">
    <location>
        <position position="157"/>
    </location>
</feature>
<sequence>MVGIGTGAQQAIEDSISSLGAKTVSVFPGQKKKRGITGSWVALWLNDAEALSKDSEIAWRVSPEMQGNKQVKFGDKNANFSIVGVQPNFFSVNSFILTKGNLFSENDNFSRIRVAVLGNAVAEELKIPEEMLLNKEIQIGGISFKVIGLLGEKGSGG</sequence>
<organism evidence="2">
    <name type="scientific">marine metagenome</name>
    <dbReference type="NCBI Taxonomy" id="408172"/>
    <lineage>
        <taxon>unclassified sequences</taxon>
        <taxon>metagenomes</taxon>
        <taxon>ecological metagenomes</taxon>
    </lineage>
</organism>
<name>A0A382S6Y3_9ZZZZ</name>
<dbReference type="AlphaFoldDB" id="A0A382S6Y3"/>
<evidence type="ECO:0000313" key="2">
    <source>
        <dbReference type="EMBL" id="SVD05205.1"/>
    </source>
</evidence>
<dbReference type="InterPro" id="IPR025857">
    <property type="entry name" value="MacB_PCD"/>
</dbReference>
<protein>
    <recommendedName>
        <fullName evidence="1">MacB-like periplasmic core domain-containing protein</fullName>
    </recommendedName>
</protein>
<feature type="domain" description="MacB-like periplasmic core" evidence="1">
    <location>
        <begin position="1"/>
        <end position="156"/>
    </location>
</feature>
<dbReference type="GO" id="GO:0022857">
    <property type="term" value="F:transmembrane transporter activity"/>
    <property type="evidence" value="ECO:0007669"/>
    <property type="project" value="TreeGrafter"/>
</dbReference>
<dbReference type="Pfam" id="PF12704">
    <property type="entry name" value="MacB_PCD"/>
    <property type="match status" value="1"/>
</dbReference>
<dbReference type="PANTHER" id="PTHR30572">
    <property type="entry name" value="MEMBRANE COMPONENT OF TRANSPORTER-RELATED"/>
    <property type="match status" value="1"/>
</dbReference>
<dbReference type="InterPro" id="IPR050250">
    <property type="entry name" value="Macrolide_Exporter_MacB"/>
</dbReference>
<dbReference type="GO" id="GO:0005886">
    <property type="term" value="C:plasma membrane"/>
    <property type="evidence" value="ECO:0007669"/>
    <property type="project" value="TreeGrafter"/>
</dbReference>
<proteinExistence type="predicted"/>
<reference evidence="2" key="1">
    <citation type="submission" date="2018-05" db="EMBL/GenBank/DDBJ databases">
        <authorList>
            <person name="Lanie J.A."/>
            <person name="Ng W.-L."/>
            <person name="Kazmierczak K.M."/>
            <person name="Andrzejewski T.M."/>
            <person name="Davidsen T.M."/>
            <person name="Wayne K.J."/>
            <person name="Tettelin H."/>
            <person name="Glass J.I."/>
            <person name="Rusch D."/>
            <person name="Podicherti R."/>
            <person name="Tsui H.-C.T."/>
            <person name="Winkler M.E."/>
        </authorList>
    </citation>
    <scope>NUCLEOTIDE SEQUENCE</scope>
</reference>
<dbReference type="PANTHER" id="PTHR30572:SF4">
    <property type="entry name" value="ABC TRANSPORTER PERMEASE YTRF"/>
    <property type="match status" value="1"/>
</dbReference>
<accession>A0A382S6Y3</accession>
<gene>
    <name evidence="2" type="ORF">METZ01_LOCUS358059</name>
</gene>